<dbReference type="AlphaFoldDB" id="A0A072PIV0"/>
<evidence type="ECO:0000313" key="8">
    <source>
        <dbReference type="Proteomes" id="UP000027920"/>
    </source>
</evidence>
<dbReference type="EMBL" id="AMGV01000003">
    <property type="protein sequence ID" value="KEF59761.1"/>
    <property type="molecule type" value="Genomic_DNA"/>
</dbReference>
<evidence type="ECO:0000256" key="2">
    <source>
        <dbReference type="ARBA" id="ARBA00023002"/>
    </source>
</evidence>
<organism evidence="7 8">
    <name type="scientific">Exophiala aquamarina CBS 119918</name>
    <dbReference type="NCBI Taxonomy" id="1182545"/>
    <lineage>
        <taxon>Eukaryota</taxon>
        <taxon>Fungi</taxon>
        <taxon>Dikarya</taxon>
        <taxon>Ascomycota</taxon>
        <taxon>Pezizomycotina</taxon>
        <taxon>Eurotiomycetes</taxon>
        <taxon>Chaetothyriomycetidae</taxon>
        <taxon>Chaetothyriales</taxon>
        <taxon>Herpotrichiellaceae</taxon>
        <taxon>Exophiala</taxon>
    </lineage>
</organism>
<dbReference type="GO" id="GO:0051287">
    <property type="term" value="F:NAD binding"/>
    <property type="evidence" value="ECO:0007669"/>
    <property type="project" value="InterPro"/>
</dbReference>
<dbReference type="PANTHER" id="PTHR43580">
    <property type="entry name" value="OXIDOREDUCTASE GLYR1-RELATED"/>
    <property type="match status" value="1"/>
</dbReference>
<dbReference type="InterPro" id="IPR013328">
    <property type="entry name" value="6PGD_dom2"/>
</dbReference>
<proteinExistence type="inferred from homology"/>
<accession>A0A072PIV0</accession>
<dbReference type="InterPro" id="IPR015815">
    <property type="entry name" value="HIBADH-related"/>
</dbReference>
<dbReference type="GeneID" id="25279538"/>
<dbReference type="Proteomes" id="UP000027920">
    <property type="component" value="Unassembled WGS sequence"/>
</dbReference>
<evidence type="ECO:0000256" key="1">
    <source>
        <dbReference type="ARBA" id="ARBA00007598"/>
    </source>
</evidence>
<evidence type="ECO:0000259" key="5">
    <source>
        <dbReference type="Pfam" id="PF03446"/>
    </source>
</evidence>
<sequence length="327" mass="35054">MASQLAWLGLGNMGRVSSIPIFLLYGAFEQTDPIRQGMCKNLVEKGNLSKPLIIHNRTAKRAEDLAAKIGNSQVASSIADAATKADLIFYCLGDDAAVLSTLDEILKVDVTGKVLVDCSTVHPDTTAEEARLVEEKGAGFVACPVFGAPSMADAGQLICVLSGKADAVDKVKPYCKGVMGRANIDFSGQEPRKATLLKVLGNTFILSMIETLSEGLVAAEKTGLGVDELHQFIEIMFPGPYTAYSNRMRSGDYYQRADPLFAVDLARKDARHAMDLVSKAGGKMKNVELADSYLKVVKEDQGEKGDIAGIYGAKRLEAGLPFANQKS</sequence>
<dbReference type="PIRSF" id="PIRSF000103">
    <property type="entry name" value="HIBADH"/>
    <property type="match status" value="1"/>
</dbReference>
<dbReference type="HOGENOM" id="CLU_035117_5_1_1"/>
<feature type="active site" evidence="4">
    <location>
        <position position="198"/>
    </location>
</feature>
<dbReference type="GO" id="GO:0050661">
    <property type="term" value="F:NADP binding"/>
    <property type="evidence" value="ECO:0007669"/>
    <property type="project" value="InterPro"/>
</dbReference>
<evidence type="ECO:0000259" key="6">
    <source>
        <dbReference type="Pfam" id="PF14833"/>
    </source>
</evidence>
<dbReference type="VEuPathDB" id="FungiDB:A1O9_04609"/>
<evidence type="ECO:0000256" key="4">
    <source>
        <dbReference type="PIRSR" id="PIRSR000103-1"/>
    </source>
</evidence>
<protein>
    <submittedName>
        <fullName evidence="7">Uncharacterized protein</fullName>
    </submittedName>
</protein>
<gene>
    <name evidence="7" type="ORF">A1O9_04609</name>
</gene>
<dbReference type="InterPro" id="IPR029154">
    <property type="entry name" value="HIBADH-like_NADP-bd"/>
</dbReference>
<name>A0A072PIV0_9EURO</name>
<dbReference type="InterPro" id="IPR051265">
    <property type="entry name" value="HIBADH-related_NP60_sf"/>
</dbReference>
<dbReference type="STRING" id="1182545.A0A072PIV0"/>
<dbReference type="Pfam" id="PF14833">
    <property type="entry name" value="NAD_binding_11"/>
    <property type="match status" value="1"/>
</dbReference>
<evidence type="ECO:0000256" key="3">
    <source>
        <dbReference type="ARBA" id="ARBA00023027"/>
    </source>
</evidence>
<dbReference type="InterPro" id="IPR006115">
    <property type="entry name" value="6PGDH_NADP-bd"/>
</dbReference>
<dbReference type="Pfam" id="PF03446">
    <property type="entry name" value="NAD_binding_2"/>
    <property type="match status" value="1"/>
</dbReference>
<dbReference type="InterPro" id="IPR036291">
    <property type="entry name" value="NAD(P)-bd_dom_sf"/>
</dbReference>
<dbReference type="GO" id="GO:0016491">
    <property type="term" value="F:oxidoreductase activity"/>
    <property type="evidence" value="ECO:0007669"/>
    <property type="project" value="UniProtKB-KW"/>
</dbReference>
<feature type="domain" description="6-phosphogluconate dehydrogenase NADP-binding" evidence="5">
    <location>
        <begin position="37"/>
        <end position="174"/>
    </location>
</feature>
<dbReference type="Gene3D" id="1.10.1040.10">
    <property type="entry name" value="N-(1-d-carboxylethyl)-l-norvaline Dehydrogenase, domain 2"/>
    <property type="match status" value="1"/>
</dbReference>
<dbReference type="OrthoDB" id="435038at2759"/>
<dbReference type="SUPFAM" id="SSF48179">
    <property type="entry name" value="6-phosphogluconate dehydrogenase C-terminal domain-like"/>
    <property type="match status" value="1"/>
</dbReference>
<comment type="similarity">
    <text evidence="1">Belongs to the HIBADH-related family. NP60 subfamily.</text>
</comment>
<feature type="domain" description="3-hydroxyisobutyrate dehydrogenase-like NAD-binding" evidence="6">
    <location>
        <begin position="195"/>
        <end position="311"/>
    </location>
</feature>
<reference evidence="7 8" key="1">
    <citation type="submission" date="2013-03" db="EMBL/GenBank/DDBJ databases">
        <title>The Genome Sequence of Exophiala aquamarina CBS 119918.</title>
        <authorList>
            <consortium name="The Broad Institute Genomics Platform"/>
            <person name="Cuomo C."/>
            <person name="de Hoog S."/>
            <person name="Gorbushina A."/>
            <person name="Walker B."/>
            <person name="Young S.K."/>
            <person name="Zeng Q."/>
            <person name="Gargeya S."/>
            <person name="Fitzgerald M."/>
            <person name="Haas B."/>
            <person name="Abouelleil A."/>
            <person name="Allen A.W."/>
            <person name="Alvarado L."/>
            <person name="Arachchi H.M."/>
            <person name="Berlin A.M."/>
            <person name="Chapman S.B."/>
            <person name="Gainer-Dewar J."/>
            <person name="Goldberg J."/>
            <person name="Griggs A."/>
            <person name="Gujja S."/>
            <person name="Hansen M."/>
            <person name="Howarth C."/>
            <person name="Imamovic A."/>
            <person name="Ireland A."/>
            <person name="Larimer J."/>
            <person name="McCowan C."/>
            <person name="Murphy C."/>
            <person name="Pearson M."/>
            <person name="Poon T.W."/>
            <person name="Priest M."/>
            <person name="Roberts A."/>
            <person name="Saif S."/>
            <person name="Shea T."/>
            <person name="Sisk P."/>
            <person name="Sykes S."/>
            <person name="Wortman J."/>
            <person name="Nusbaum C."/>
            <person name="Birren B."/>
        </authorList>
    </citation>
    <scope>NUCLEOTIDE SEQUENCE [LARGE SCALE GENOMIC DNA]</scope>
    <source>
        <strain evidence="7 8">CBS 119918</strain>
    </source>
</reference>
<dbReference type="SUPFAM" id="SSF51735">
    <property type="entry name" value="NAD(P)-binding Rossmann-fold domains"/>
    <property type="match status" value="1"/>
</dbReference>
<keyword evidence="2" id="KW-0560">Oxidoreductase</keyword>
<dbReference type="Gene3D" id="3.40.50.720">
    <property type="entry name" value="NAD(P)-binding Rossmann-like Domain"/>
    <property type="match status" value="1"/>
</dbReference>
<comment type="caution">
    <text evidence="7">The sequence shown here is derived from an EMBL/GenBank/DDBJ whole genome shotgun (WGS) entry which is preliminary data.</text>
</comment>
<dbReference type="InterPro" id="IPR008927">
    <property type="entry name" value="6-PGluconate_DH-like_C_sf"/>
</dbReference>
<keyword evidence="3" id="KW-0520">NAD</keyword>
<evidence type="ECO:0000313" key="7">
    <source>
        <dbReference type="EMBL" id="KEF59761.1"/>
    </source>
</evidence>
<keyword evidence="8" id="KW-1185">Reference proteome</keyword>
<dbReference type="RefSeq" id="XP_013262351.1">
    <property type="nucleotide sequence ID" value="XM_013406897.1"/>
</dbReference>
<dbReference type="PANTHER" id="PTHR43580:SF3">
    <property type="entry name" value="6-PHOSPHOGLUCONATE DEHYDROGENASE FAMILY PROTEIN (AFU_ORTHOLOGUE AFUA_2G11600)"/>
    <property type="match status" value="1"/>
</dbReference>